<name>A0A8J7Q656_9BACT</name>
<protein>
    <submittedName>
        <fullName evidence="2">DUF3391 domain-containing protein</fullName>
    </submittedName>
</protein>
<dbReference type="Gene3D" id="1.10.3210.10">
    <property type="entry name" value="Hypothetical protein af1432"/>
    <property type="match status" value="1"/>
</dbReference>
<reference evidence="2" key="1">
    <citation type="submission" date="2021-03" db="EMBL/GenBank/DDBJ databases">
        <authorList>
            <person name="Wang G."/>
        </authorList>
    </citation>
    <scope>NUCLEOTIDE SEQUENCE</scope>
    <source>
        <strain evidence="2">KCTC 12899</strain>
    </source>
</reference>
<accession>A0A8J7Q656</accession>
<dbReference type="EMBL" id="JAFREP010000022">
    <property type="protein sequence ID" value="MBO1321202.1"/>
    <property type="molecule type" value="Genomic_DNA"/>
</dbReference>
<dbReference type="InterPro" id="IPR037522">
    <property type="entry name" value="HD_GYP_dom"/>
</dbReference>
<comment type="caution">
    <text evidence="2">The sequence shown here is derived from an EMBL/GenBank/DDBJ whole genome shotgun (WGS) entry which is preliminary data.</text>
</comment>
<keyword evidence="3" id="KW-1185">Reference proteome</keyword>
<dbReference type="CDD" id="cd00077">
    <property type="entry name" value="HDc"/>
    <property type="match status" value="1"/>
</dbReference>
<gene>
    <name evidence="2" type="ORF">J3U88_22165</name>
</gene>
<dbReference type="NCBIfam" id="TIGR00277">
    <property type="entry name" value="HDIG"/>
    <property type="match status" value="1"/>
</dbReference>
<dbReference type="PROSITE" id="PS51832">
    <property type="entry name" value="HD_GYP"/>
    <property type="match status" value="1"/>
</dbReference>
<dbReference type="InterPro" id="IPR021812">
    <property type="entry name" value="DUF3391"/>
</dbReference>
<dbReference type="SUPFAM" id="SSF109604">
    <property type="entry name" value="HD-domain/PDEase-like"/>
    <property type="match status" value="1"/>
</dbReference>
<dbReference type="Pfam" id="PF11871">
    <property type="entry name" value="DUF3391"/>
    <property type="match status" value="1"/>
</dbReference>
<dbReference type="Proteomes" id="UP000664417">
    <property type="component" value="Unassembled WGS sequence"/>
</dbReference>
<dbReference type="AlphaFoldDB" id="A0A8J7Q656"/>
<proteinExistence type="predicted"/>
<evidence type="ECO:0000313" key="3">
    <source>
        <dbReference type="Proteomes" id="UP000664417"/>
    </source>
</evidence>
<sequence>MQKKITIDQLRPGMYVVSTNRSWISLPFFRKNIPNQRTIDKLRKAKVTDLVIDLNKGVDVEVAIGNTEPLPEPGSPAAVQKQAEQAAQIQTMVFQQTAELMEEIRAGKVITEEQADQQVGLLMDQIFEDPQSMLCVSVLRNSDEVVFDHCVNLSILALFVGKSMRLDEEALLNLGKAALLHDIGKCMLPKEIINKKGRLTQSEQEHLRQHVDRGLAYLGKMKNVPAVIRDFVGQHHEFLDGSGYPGGLRGPQISDYGKLACVLNAYDEKIHRDSDGAAVDPRGALEEMQEQAGRLYDPEALKLLVDCLGPYPPGTILMLDSGEMAVAYEPNPNQPEAPKVLILTHLDGTFRDQPLPAQIGQAAGEENLVREIVTPMTLEDTNFNPLDILAKYGPQSA</sequence>
<organism evidence="2 3">
    <name type="scientific">Acanthopleuribacter pedis</name>
    <dbReference type="NCBI Taxonomy" id="442870"/>
    <lineage>
        <taxon>Bacteria</taxon>
        <taxon>Pseudomonadati</taxon>
        <taxon>Acidobacteriota</taxon>
        <taxon>Holophagae</taxon>
        <taxon>Acanthopleuribacterales</taxon>
        <taxon>Acanthopleuribacteraceae</taxon>
        <taxon>Acanthopleuribacter</taxon>
    </lineage>
</organism>
<feature type="domain" description="HD-GYP" evidence="1">
    <location>
        <begin position="124"/>
        <end position="320"/>
    </location>
</feature>
<evidence type="ECO:0000313" key="2">
    <source>
        <dbReference type="EMBL" id="MBO1321202.1"/>
    </source>
</evidence>
<dbReference type="Pfam" id="PF13487">
    <property type="entry name" value="HD_5"/>
    <property type="match status" value="1"/>
</dbReference>
<dbReference type="RefSeq" id="WP_207861177.1">
    <property type="nucleotide sequence ID" value="NZ_JAFREP010000022.1"/>
</dbReference>
<dbReference type="InterPro" id="IPR003607">
    <property type="entry name" value="HD/PDEase_dom"/>
</dbReference>
<dbReference type="InterPro" id="IPR006675">
    <property type="entry name" value="HDIG_dom"/>
</dbReference>
<dbReference type="PANTHER" id="PTHR43155:SF2">
    <property type="entry name" value="CYCLIC DI-GMP PHOSPHODIESTERASE PA4108"/>
    <property type="match status" value="1"/>
</dbReference>
<dbReference type="PANTHER" id="PTHR43155">
    <property type="entry name" value="CYCLIC DI-GMP PHOSPHODIESTERASE PA4108-RELATED"/>
    <property type="match status" value="1"/>
</dbReference>
<evidence type="ECO:0000259" key="1">
    <source>
        <dbReference type="PROSITE" id="PS51832"/>
    </source>
</evidence>